<dbReference type="RefSeq" id="WP_124910534.1">
    <property type="nucleotide sequence ID" value="NZ_RQJP01000007.1"/>
</dbReference>
<evidence type="ECO:0000256" key="2">
    <source>
        <dbReference type="ARBA" id="ARBA00022723"/>
    </source>
</evidence>
<comment type="caution">
    <text evidence="8">The sequence shown here is derived from an EMBL/GenBank/DDBJ whole genome shotgun (WGS) entry which is preliminary data.</text>
</comment>
<evidence type="ECO:0000256" key="5">
    <source>
        <dbReference type="ARBA" id="ARBA00023049"/>
    </source>
</evidence>
<keyword evidence="5" id="KW-0482">Metalloprotease</keyword>
<dbReference type="Pfam" id="PF00899">
    <property type="entry name" value="ThiF"/>
    <property type="match status" value="1"/>
</dbReference>
<keyword evidence="3" id="KW-0378">Hydrolase</keyword>
<dbReference type="GO" id="GO:0008237">
    <property type="term" value="F:metallopeptidase activity"/>
    <property type="evidence" value="ECO:0007669"/>
    <property type="project" value="UniProtKB-KW"/>
</dbReference>
<evidence type="ECO:0000313" key="9">
    <source>
        <dbReference type="Proteomes" id="UP000274271"/>
    </source>
</evidence>
<protein>
    <recommendedName>
        <fullName evidence="10">Thiamine biosynthesis protein ThiF</fullName>
    </recommendedName>
</protein>
<evidence type="ECO:0000256" key="1">
    <source>
        <dbReference type="ARBA" id="ARBA00022670"/>
    </source>
</evidence>
<dbReference type="GO" id="GO:0008641">
    <property type="term" value="F:ubiquitin-like modifier activating enzyme activity"/>
    <property type="evidence" value="ECO:0007669"/>
    <property type="project" value="InterPro"/>
</dbReference>
<sequence length="751" mass="83527">MLHSDSLQPHAGELSAEVLFAIQEISQYFGINDPKVLTLDQWNVVIPVTYSVSLPSRGAVDDISISNEEPMLIQLSLNSYPHIAPYILSDRKNFPRARLSHLYFTTDGEPARLCLARNNPHEWFATIKMSDFLDVGGQWLYKAATGQLDDDGDEFDPTRLEGNVFKNHIYRYDMINEVVINDQRLVPNLPVALFGGAQLLKAGTLFAFQTNVPVPLFVFESVRDAIRELPKSEGKDLSANPMLTFVFWDPDGSIDNRYLTSRPENYGQLKTFFSLRGIDLHQALLKLEELGAIIRLGLCVILAIKRPRKVIGYNGNYEFVNFLISLPSEGVAAADNDTEVTIQGHIEPFNKDMANYLSARDQTPTTLYIGAGSLGSKLILHDARSGNLQIGICDDDKMLPHNLIRHELFADQLGQNKAEALATVIKQFYPADSTDKINAFEFSAIFLDRIFQEYKQIIDTTASVQVMNFLLAKQLPANTRYYKAEIADAGALGLFYAEGQNRNPRMDDLVNLACFYATKNQQLRTWRMNDAHREVTHLNVGLGCNSTTSVLADDMLSFHASVFSRILATAASQPRQDMSGILAMSSLDETTGFPNIGTEYIEVQAFDVLTCKAGSEWQVRLMGGIKELLFENSGQQAPKETGGVLIGIANYKTKTIHVFDIIAEPQGSHGACGGFVRGAIGLPAEIDEVKQKTGDVIGYIGEWHTHPMNLKRLSTRDEATIAELKELNRAVPIPTCALIVTLDELLVYVYE</sequence>
<dbReference type="EMBL" id="RQJP01000007">
    <property type="protein sequence ID" value="RRB10524.1"/>
    <property type="molecule type" value="Genomic_DNA"/>
</dbReference>
<evidence type="ECO:0000256" key="3">
    <source>
        <dbReference type="ARBA" id="ARBA00022801"/>
    </source>
</evidence>
<keyword evidence="2" id="KW-0479">Metal-binding</keyword>
<keyword evidence="9" id="KW-1185">Reference proteome</keyword>
<dbReference type="Gene3D" id="3.40.50.720">
    <property type="entry name" value="NAD(P)-binding Rossmann-like Domain"/>
    <property type="match status" value="1"/>
</dbReference>
<dbReference type="GO" id="GO:0006508">
    <property type="term" value="P:proteolysis"/>
    <property type="evidence" value="ECO:0007669"/>
    <property type="project" value="UniProtKB-KW"/>
</dbReference>
<dbReference type="InterPro" id="IPR000594">
    <property type="entry name" value="ThiF_NAD_FAD-bd"/>
</dbReference>
<dbReference type="OrthoDB" id="517279at2"/>
<dbReference type="SUPFAM" id="SSF69572">
    <property type="entry name" value="Activating enzymes of the ubiquitin-like proteins"/>
    <property type="match status" value="1"/>
</dbReference>
<evidence type="ECO:0000259" key="6">
    <source>
        <dbReference type="Pfam" id="PF00899"/>
    </source>
</evidence>
<dbReference type="Pfam" id="PF14457">
    <property type="entry name" value="Prok-E2_A"/>
    <property type="match status" value="1"/>
</dbReference>
<evidence type="ECO:0000256" key="4">
    <source>
        <dbReference type="ARBA" id="ARBA00022833"/>
    </source>
</evidence>
<gene>
    <name evidence="8" type="ORF">EHT87_30365</name>
</gene>
<dbReference type="GO" id="GO:0046872">
    <property type="term" value="F:metal ion binding"/>
    <property type="evidence" value="ECO:0007669"/>
    <property type="project" value="UniProtKB-KW"/>
</dbReference>
<dbReference type="Proteomes" id="UP000274271">
    <property type="component" value="Unassembled WGS sequence"/>
</dbReference>
<evidence type="ECO:0000313" key="8">
    <source>
        <dbReference type="EMBL" id="RRB10524.1"/>
    </source>
</evidence>
<feature type="domain" description="JAB" evidence="7">
    <location>
        <begin position="635"/>
        <end position="724"/>
    </location>
</feature>
<keyword evidence="1" id="KW-0645">Protease</keyword>
<dbReference type="SUPFAM" id="SSF102712">
    <property type="entry name" value="JAB1/MPN domain"/>
    <property type="match status" value="1"/>
</dbReference>
<keyword evidence="4" id="KW-0862">Zinc</keyword>
<name>A0A3P1CCG8_9BACT</name>
<reference evidence="8 9" key="1">
    <citation type="submission" date="2018-11" db="EMBL/GenBank/DDBJ databases">
        <authorList>
            <person name="Zhou Z."/>
            <person name="Wang G."/>
        </authorList>
    </citation>
    <scope>NUCLEOTIDE SEQUENCE [LARGE SCALE GENOMIC DNA]</scope>
    <source>
        <strain evidence="8 9">KCTC42998</strain>
    </source>
</reference>
<accession>A0A3P1CCG8</accession>
<dbReference type="InterPro" id="IPR028090">
    <property type="entry name" value="JAB_dom_prok"/>
</dbReference>
<proteinExistence type="predicted"/>
<organism evidence="8 9">
    <name type="scientific">Larkinella knui</name>
    <dbReference type="NCBI Taxonomy" id="2025310"/>
    <lineage>
        <taxon>Bacteria</taxon>
        <taxon>Pseudomonadati</taxon>
        <taxon>Bacteroidota</taxon>
        <taxon>Cytophagia</taxon>
        <taxon>Cytophagales</taxon>
        <taxon>Spirosomataceae</taxon>
        <taxon>Larkinella</taxon>
    </lineage>
</organism>
<evidence type="ECO:0008006" key="10">
    <source>
        <dbReference type="Google" id="ProtNLM"/>
    </source>
</evidence>
<dbReference type="AlphaFoldDB" id="A0A3P1CCG8"/>
<dbReference type="Pfam" id="PF14464">
    <property type="entry name" value="Prok-JAB"/>
    <property type="match status" value="1"/>
</dbReference>
<dbReference type="InterPro" id="IPR035985">
    <property type="entry name" value="Ubiquitin-activating_enz"/>
</dbReference>
<evidence type="ECO:0000259" key="7">
    <source>
        <dbReference type="Pfam" id="PF14464"/>
    </source>
</evidence>
<feature type="domain" description="THIF-type NAD/FAD binding fold" evidence="6">
    <location>
        <begin position="367"/>
        <end position="470"/>
    </location>
</feature>
<dbReference type="InterPro" id="IPR032865">
    <property type="entry name" value="Prok-E2_A"/>
</dbReference>